<organism evidence="2 3">
    <name type="scientific">Ambrosia artemisiifolia</name>
    <name type="common">Common ragweed</name>
    <dbReference type="NCBI Taxonomy" id="4212"/>
    <lineage>
        <taxon>Eukaryota</taxon>
        <taxon>Viridiplantae</taxon>
        <taxon>Streptophyta</taxon>
        <taxon>Embryophyta</taxon>
        <taxon>Tracheophyta</taxon>
        <taxon>Spermatophyta</taxon>
        <taxon>Magnoliopsida</taxon>
        <taxon>eudicotyledons</taxon>
        <taxon>Gunneridae</taxon>
        <taxon>Pentapetalae</taxon>
        <taxon>asterids</taxon>
        <taxon>campanulids</taxon>
        <taxon>Asterales</taxon>
        <taxon>Asteraceae</taxon>
        <taxon>Asteroideae</taxon>
        <taxon>Heliantheae alliance</taxon>
        <taxon>Heliantheae</taxon>
        <taxon>Ambrosia</taxon>
    </lineage>
</organism>
<dbReference type="Gene3D" id="3.30.40.10">
    <property type="entry name" value="Zinc/RING finger domain, C3HC4 (zinc finger)"/>
    <property type="match status" value="1"/>
</dbReference>
<dbReference type="SUPFAM" id="SSF57850">
    <property type="entry name" value="RING/U-box"/>
    <property type="match status" value="1"/>
</dbReference>
<dbReference type="CDD" id="cd16617">
    <property type="entry name" value="mRING-HC-C4C4_CesA"/>
    <property type="match status" value="1"/>
</dbReference>
<sequence>SVKELSGQICQICGDEREIIVDGEPFIACNECAFPTCRPCYEYQRREGNQAWRPQCKTRFKWIKGSPRVDGDEDEGGLMIWTMSLMLQIFRGEMFMMFPRLVFLPGLISGVVHLPPLPRLMAPLQTPRSIFLLMVKRMMGFQIDVISMYRMPSIKMDAGFSYCSKTIATNMAHVMHSKFK</sequence>
<reference evidence="2" key="1">
    <citation type="submission" date="2022-06" db="EMBL/GenBank/DDBJ databases">
        <title>Uncovering the hologenomic basis of an extraordinary plant invasion.</title>
        <authorList>
            <person name="Bieker V.C."/>
            <person name="Martin M.D."/>
            <person name="Gilbert T."/>
            <person name="Hodgins K."/>
            <person name="Battlay P."/>
            <person name="Petersen B."/>
            <person name="Wilson J."/>
        </authorList>
    </citation>
    <scope>NUCLEOTIDE SEQUENCE</scope>
    <source>
        <strain evidence="2">AA19_3_7</strain>
        <tissue evidence="2">Leaf</tissue>
    </source>
</reference>
<evidence type="ECO:0000259" key="1">
    <source>
        <dbReference type="Pfam" id="PF14569"/>
    </source>
</evidence>
<feature type="non-terminal residue" evidence="2">
    <location>
        <position position="1"/>
    </location>
</feature>
<feature type="non-terminal residue" evidence="2">
    <location>
        <position position="180"/>
    </location>
</feature>
<proteinExistence type="predicted"/>
<dbReference type="Pfam" id="PF14569">
    <property type="entry name" value="zf-UDP"/>
    <property type="match status" value="1"/>
</dbReference>
<accession>A0AAD5GWV8</accession>
<dbReference type="InterPro" id="IPR027934">
    <property type="entry name" value="CES_Znf_RING"/>
</dbReference>
<dbReference type="InterPro" id="IPR013083">
    <property type="entry name" value="Znf_RING/FYVE/PHD"/>
</dbReference>
<gene>
    <name evidence="2" type="ORF">M8C21_031954</name>
</gene>
<evidence type="ECO:0000313" key="3">
    <source>
        <dbReference type="Proteomes" id="UP001206925"/>
    </source>
</evidence>
<dbReference type="Proteomes" id="UP001206925">
    <property type="component" value="Unassembled WGS sequence"/>
</dbReference>
<feature type="domain" description="Cellulose synthase RING-type zinc finger" evidence="1">
    <location>
        <begin position="2"/>
        <end position="76"/>
    </location>
</feature>
<dbReference type="AlphaFoldDB" id="A0AAD5GWV8"/>
<name>A0AAD5GWV8_AMBAR</name>
<dbReference type="EMBL" id="JAMZMK010001508">
    <property type="protein sequence ID" value="KAI7755231.1"/>
    <property type="molecule type" value="Genomic_DNA"/>
</dbReference>
<keyword evidence="3" id="KW-1185">Reference proteome</keyword>
<protein>
    <recommendedName>
        <fullName evidence="1">Cellulose synthase RING-type zinc finger domain-containing protein</fullName>
    </recommendedName>
</protein>
<evidence type="ECO:0000313" key="2">
    <source>
        <dbReference type="EMBL" id="KAI7755231.1"/>
    </source>
</evidence>
<comment type="caution">
    <text evidence="2">The sequence shown here is derived from an EMBL/GenBank/DDBJ whole genome shotgun (WGS) entry which is preliminary data.</text>
</comment>